<keyword evidence="3" id="KW-1185">Reference proteome</keyword>
<dbReference type="EMBL" id="JBBWRZ010000004">
    <property type="protein sequence ID" value="KAK8238575.1"/>
    <property type="molecule type" value="Genomic_DNA"/>
</dbReference>
<accession>A0ABR1YUB2</accession>
<evidence type="ECO:0000256" key="1">
    <source>
        <dbReference type="SAM" id="MobiDB-lite"/>
    </source>
</evidence>
<feature type="compositionally biased region" description="Basic and acidic residues" evidence="1">
    <location>
        <begin position="43"/>
        <end position="61"/>
    </location>
</feature>
<sequence>VLSFHYGSKLPPVARTLRTPTSPSYLSLLSLEAMAPTTKRKTRADSRAEQHNKPGKPEVKKPEKKKVQTANARVKKPEVKKSEAKRPGSKRPQAKSAPIKKAKTEEPETLKAPTKKVKVEEQETRNTTAAKEPEPKTTGAIQSAELPMPPSVVARIIAHAARENISKASPARRIAAATITEYLVDDLKKLAEFERKRLPRTTESEDELLANCFPVGSGGQEHKAVWHGSFEPKDGYDVELPVALFDQRFTAGNAERLLSVSLCCFGLPPCCTKSLTPHAVSSWSRKTAWYCQKTSRNDSHRSFLETEHLVHFDLSSFPDFSSGLIGKEVSIPPFIYDTPSPTTITLTASEPIFSADIPFSKLLRTAWPSCSPFVLRLDEERGRCNEFGVKAEE</sequence>
<feature type="compositionally biased region" description="Basic and acidic residues" evidence="1">
    <location>
        <begin position="75"/>
        <end position="86"/>
    </location>
</feature>
<evidence type="ECO:0000313" key="3">
    <source>
        <dbReference type="Proteomes" id="UP001492380"/>
    </source>
</evidence>
<name>A0ABR1YUB2_9PEZI</name>
<feature type="non-terminal residue" evidence="2">
    <location>
        <position position="1"/>
    </location>
</feature>
<gene>
    <name evidence="2" type="ORF">HDK90DRAFT_551030</name>
</gene>
<protein>
    <recommendedName>
        <fullName evidence="4">Histone H2A/H2B/H3 domain-containing protein</fullName>
    </recommendedName>
</protein>
<reference evidence="2 3" key="1">
    <citation type="submission" date="2024-04" db="EMBL/GenBank/DDBJ databases">
        <title>Phyllosticta paracitricarpa is synonymous to the EU quarantine fungus P. citricarpa based on phylogenomic analyses.</title>
        <authorList>
            <consortium name="Lawrence Berkeley National Laboratory"/>
            <person name="Van Ingen-Buijs V.A."/>
            <person name="Van Westerhoven A.C."/>
            <person name="Haridas S."/>
            <person name="Skiadas P."/>
            <person name="Martin F."/>
            <person name="Groenewald J.Z."/>
            <person name="Crous P.W."/>
            <person name="Seidl M.F."/>
        </authorList>
    </citation>
    <scope>NUCLEOTIDE SEQUENCE [LARGE SCALE GENOMIC DNA]</scope>
    <source>
        <strain evidence="2 3">CBS 123374</strain>
    </source>
</reference>
<dbReference type="Proteomes" id="UP001492380">
    <property type="component" value="Unassembled WGS sequence"/>
</dbReference>
<organism evidence="2 3">
    <name type="scientific">Phyllosticta capitalensis</name>
    <dbReference type="NCBI Taxonomy" id="121624"/>
    <lineage>
        <taxon>Eukaryota</taxon>
        <taxon>Fungi</taxon>
        <taxon>Dikarya</taxon>
        <taxon>Ascomycota</taxon>
        <taxon>Pezizomycotina</taxon>
        <taxon>Dothideomycetes</taxon>
        <taxon>Dothideomycetes incertae sedis</taxon>
        <taxon>Botryosphaeriales</taxon>
        <taxon>Phyllostictaceae</taxon>
        <taxon>Phyllosticta</taxon>
    </lineage>
</organism>
<feature type="region of interest" description="Disordered" evidence="1">
    <location>
        <begin position="33"/>
        <end position="146"/>
    </location>
</feature>
<proteinExistence type="predicted"/>
<evidence type="ECO:0008006" key="4">
    <source>
        <dbReference type="Google" id="ProtNLM"/>
    </source>
</evidence>
<feature type="compositionally biased region" description="Basic residues" evidence="1">
    <location>
        <begin position="87"/>
        <end position="101"/>
    </location>
</feature>
<evidence type="ECO:0000313" key="2">
    <source>
        <dbReference type="EMBL" id="KAK8238575.1"/>
    </source>
</evidence>
<comment type="caution">
    <text evidence="2">The sequence shown here is derived from an EMBL/GenBank/DDBJ whole genome shotgun (WGS) entry which is preliminary data.</text>
</comment>